<gene>
    <name evidence="1" type="ORF">EJB05_24460</name>
</gene>
<dbReference type="Gramene" id="TVU32712">
    <property type="protein sequence ID" value="TVU32712"/>
    <property type="gene ID" value="EJB05_24460"/>
</dbReference>
<evidence type="ECO:0000313" key="2">
    <source>
        <dbReference type="Proteomes" id="UP000324897"/>
    </source>
</evidence>
<keyword evidence="2" id="KW-1185">Reference proteome</keyword>
<proteinExistence type="predicted"/>
<comment type="caution">
    <text evidence="1">The sequence shown here is derived from an EMBL/GenBank/DDBJ whole genome shotgun (WGS) entry which is preliminary data.</text>
</comment>
<organism evidence="1 2">
    <name type="scientific">Eragrostis curvula</name>
    <name type="common">weeping love grass</name>
    <dbReference type="NCBI Taxonomy" id="38414"/>
    <lineage>
        <taxon>Eukaryota</taxon>
        <taxon>Viridiplantae</taxon>
        <taxon>Streptophyta</taxon>
        <taxon>Embryophyta</taxon>
        <taxon>Tracheophyta</taxon>
        <taxon>Spermatophyta</taxon>
        <taxon>Magnoliopsida</taxon>
        <taxon>Liliopsida</taxon>
        <taxon>Poales</taxon>
        <taxon>Poaceae</taxon>
        <taxon>PACMAD clade</taxon>
        <taxon>Chloridoideae</taxon>
        <taxon>Eragrostideae</taxon>
        <taxon>Eragrostidinae</taxon>
        <taxon>Eragrostis</taxon>
    </lineage>
</organism>
<reference evidence="1 2" key="1">
    <citation type="journal article" date="2019" name="Sci. Rep.">
        <title>A high-quality genome of Eragrostis curvula grass provides insights into Poaceae evolution and supports new strategies to enhance forage quality.</title>
        <authorList>
            <person name="Carballo J."/>
            <person name="Santos B.A.C.M."/>
            <person name="Zappacosta D."/>
            <person name="Garbus I."/>
            <person name="Selva J.P."/>
            <person name="Gallo C.A."/>
            <person name="Diaz A."/>
            <person name="Albertini E."/>
            <person name="Caccamo M."/>
            <person name="Echenique V."/>
        </authorList>
    </citation>
    <scope>NUCLEOTIDE SEQUENCE [LARGE SCALE GENOMIC DNA]</scope>
    <source>
        <strain evidence="2">cv. Victoria</strain>
        <tissue evidence="1">Leaf</tissue>
    </source>
</reference>
<name>A0A5J9V8Y3_9POAL</name>
<dbReference type="EMBL" id="RWGY01000011">
    <property type="protein sequence ID" value="TVU32712.1"/>
    <property type="molecule type" value="Genomic_DNA"/>
</dbReference>
<dbReference type="AlphaFoldDB" id="A0A5J9V8Y3"/>
<evidence type="ECO:0000313" key="1">
    <source>
        <dbReference type="EMBL" id="TVU32712.1"/>
    </source>
</evidence>
<sequence length="193" mass="21185">MASGCGCVSVAATASWMRLLRLRSDGGAAASVMANGKGRRATTAAERMLHRRSLQRLLAISLPMRSFASSSRAASPRDLLHACARLTPRANLSFASKVLRTTTTTIGECCSELATEVASQSERTPSVRLKRSNLKPEDHLQAQQHGLQQAETVREKEISESMLKVCYFQNQSKSTLVFVYVCRHFGSQRSLQL</sequence>
<accession>A0A5J9V8Y3</accession>
<protein>
    <submittedName>
        <fullName evidence="1">Uncharacterized protein</fullName>
    </submittedName>
</protein>
<feature type="non-terminal residue" evidence="1">
    <location>
        <position position="1"/>
    </location>
</feature>
<dbReference type="Proteomes" id="UP000324897">
    <property type="component" value="Chromosome 1"/>
</dbReference>